<reference evidence="2" key="1">
    <citation type="submission" date="2014-09" db="EMBL/GenBank/DDBJ databases">
        <title>Vibrio variabilis JCM 19239. (C206) whole genome shotgun sequence.</title>
        <authorList>
            <person name="Sawabe T."/>
            <person name="Meirelles P."/>
            <person name="Nakanishi M."/>
            <person name="Sayaka M."/>
            <person name="Hattori M."/>
            <person name="Ohkuma M."/>
        </authorList>
    </citation>
    <scope>NUCLEOTIDE SEQUENCE [LARGE SCALE GENOMIC DNA]</scope>
    <source>
        <strain evidence="2">JCM 19239</strain>
    </source>
</reference>
<proteinExistence type="predicted"/>
<organism evidence="1 2">
    <name type="scientific">Vibrio variabilis</name>
    <dbReference type="NCBI Taxonomy" id="990271"/>
    <lineage>
        <taxon>Bacteria</taxon>
        <taxon>Pseudomonadati</taxon>
        <taxon>Pseudomonadota</taxon>
        <taxon>Gammaproteobacteria</taxon>
        <taxon>Vibrionales</taxon>
        <taxon>Vibrionaceae</taxon>
        <taxon>Vibrio</taxon>
    </lineage>
</organism>
<comment type="caution">
    <text evidence="1">The sequence shown here is derived from an EMBL/GenBank/DDBJ whole genome shotgun (WGS) entry which is preliminary data.</text>
</comment>
<sequence length="44" mass="4940">MGKVHFTNADGDVTTVDKTWTFVKDAKDTLRITVHHSSLEHSVD</sequence>
<evidence type="ECO:0000313" key="2">
    <source>
        <dbReference type="Proteomes" id="UP000029223"/>
    </source>
</evidence>
<dbReference type="EMBL" id="BBMS01000012">
    <property type="protein sequence ID" value="GAL25805.1"/>
    <property type="molecule type" value="Genomic_DNA"/>
</dbReference>
<accession>A0ABQ0JC40</accession>
<gene>
    <name evidence="1" type="ORF">JCM19239_4292</name>
</gene>
<name>A0ABQ0JC40_9VIBR</name>
<evidence type="ECO:0000313" key="1">
    <source>
        <dbReference type="EMBL" id="GAL25805.1"/>
    </source>
</evidence>
<protein>
    <submittedName>
        <fullName evidence="1">Uncharacterized protein</fullName>
    </submittedName>
</protein>
<dbReference type="Proteomes" id="UP000029223">
    <property type="component" value="Unassembled WGS sequence"/>
</dbReference>
<keyword evidence="2" id="KW-1185">Reference proteome</keyword>